<evidence type="ECO:0000313" key="3">
    <source>
        <dbReference type="Proteomes" id="UP000029424"/>
    </source>
</evidence>
<dbReference type="GO" id="GO:0005829">
    <property type="term" value="C:cytosol"/>
    <property type="evidence" value="ECO:0007669"/>
    <property type="project" value="TreeGrafter"/>
</dbReference>
<dbReference type="InterPro" id="IPR039315">
    <property type="entry name" value="CheW"/>
</dbReference>
<gene>
    <name evidence="2" type="ORF">DM82_6163</name>
</gene>
<dbReference type="GO" id="GO:0006935">
    <property type="term" value="P:chemotaxis"/>
    <property type="evidence" value="ECO:0007669"/>
    <property type="project" value="InterPro"/>
</dbReference>
<dbReference type="PROSITE" id="PS50851">
    <property type="entry name" value="CHEW"/>
    <property type="match status" value="1"/>
</dbReference>
<keyword evidence="3" id="KW-1185">Reference proteome</keyword>
<dbReference type="Proteomes" id="UP000029424">
    <property type="component" value="Chromosome 2"/>
</dbReference>
<dbReference type="InterPro" id="IPR002545">
    <property type="entry name" value="CheW-lke_dom"/>
</dbReference>
<dbReference type="Gene3D" id="2.30.30.40">
    <property type="entry name" value="SH3 Domains"/>
    <property type="match status" value="1"/>
</dbReference>
<dbReference type="Gene3D" id="2.40.50.180">
    <property type="entry name" value="CheA-289, Domain 4"/>
    <property type="match status" value="1"/>
</dbReference>
<dbReference type="SMART" id="SM00260">
    <property type="entry name" value="CheW"/>
    <property type="match status" value="1"/>
</dbReference>
<dbReference type="Pfam" id="PF01584">
    <property type="entry name" value="CheW"/>
    <property type="match status" value="1"/>
</dbReference>
<dbReference type="KEGG" id="bok:DM82_6163"/>
<feature type="domain" description="CheW-like" evidence="1">
    <location>
        <begin position="1"/>
        <end position="151"/>
    </location>
</feature>
<accession>A0AAI8BAI2</accession>
<dbReference type="AlphaFoldDB" id="A0AAI8BAI2"/>
<proteinExistence type="predicted"/>
<dbReference type="SUPFAM" id="SSF50341">
    <property type="entry name" value="CheW-like"/>
    <property type="match status" value="1"/>
</dbReference>
<dbReference type="EMBL" id="CP008727">
    <property type="protein sequence ID" value="AIO68687.1"/>
    <property type="molecule type" value="Genomic_DNA"/>
</dbReference>
<organism evidence="2 3">
    <name type="scientific">Burkholderia oklahomensis</name>
    <dbReference type="NCBI Taxonomy" id="342113"/>
    <lineage>
        <taxon>Bacteria</taxon>
        <taxon>Pseudomonadati</taxon>
        <taxon>Pseudomonadota</taxon>
        <taxon>Betaproteobacteria</taxon>
        <taxon>Burkholderiales</taxon>
        <taxon>Burkholderiaceae</taxon>
        <taxon>Burkholderia</taxon>
        <taxon>pseudomallei group</taxon>
    </lineage>
</organism>
<dbReference type="PANTHER" id="PTHR22617:SF43">
    <property type="entry name" value="PROTEIN PILI"/>
    <property type="match status" value="1"/>
</dbReference>
<protein>
    <submittedName>
        <fullName evidence="2">CheW-like domain protein</fullName>
    </submittedName>
</protein>
<dbReference type="RefSeq" id="WP_010110314.1">
    <property type="nucleotide sequence ID" value="NZ_CP008727.1"/>
</dbReference>
<dbReference type="GO" id="GO:0007165">
    <property type="term" value="P:signal transduction"/>
    <property type="evidence" value="ECO:0007669"/>
    <property type="project" value="InterPro"/>
</dbReference>
<dbReference type="PANTHER" id="PTHR22617">
    <property type="entry name" value="CHEMOTAXIS SENSOR HISTIDINE KINASE-RELATED"/>
    <property type="match status" value="1"/>
</dbReference>
<reference evidence="2 3" key="1">
    <citation type="submission" date="2014-06" db="EMBL/GenBank/DDBJ databases">
        <authorList>
            <person name="Bishop-Lilly K.A."/>
            <person name="Broomall S.M."/>
            <person name="Chain P.S."/>
            <person name="Chertkov O."/>
            <person name="Coyne S.R."/>
            <person name="Daligault H.E."/>
            <person name="Davenport K.W."/>
            <person name="Erkkila T."/>
            <person name="Frey K.G."/>
            <person name="Gibbons H.S."/>
            <person name="Gu W."/>
            <person name="Jaissle J."/>
            <person name="Johnson S.L."/>
            <person name="Koroleva G.I."/>
            <person name="Ladner J.T."/>
            <person name="Lo C.-C."/>
            <person name="Minogue T.D."/>
            <person name="Munk C."/>
            <person name="Palacios G.F."/>
            <person name="Redden C.L."/>
            <person name="Rosenzweig C.N."/>
            <person name="Scholz M.B."/>
            <person name="Teshima H."/>
            <person name="Xu Y."/>
        </authorList>
    </citation>
    <scope>NUCLEOTIDE SEQUENCE [LARGE SCALE GENOMIC DNA]</scope>
    <source>
        <strain evidence="2 3">EO147</strain>
    </source>
</reference>
<evidence type="ECO:0000259" key="1">
    <source>
        <dbReference type="PROSITE" id="PS50851"/>
    </source>
</evidence>
<evidence type="ECO:0000313" key="2">
    <source>
        <dbReference type="EMBL" id="AIO68687.1"/>
    </source>
</evidence>
<name>A0AAI8BAI2_9BURK</name>
<dbReference type="InterPro" id="IPR036061">
    <property type="entry name" value="CheW-like_dom_sf"/>
</dbReference>
<sequence length="179" mass="19014">MLFLLFHLDGERYALEAAEIAEVLPLAATKTIPGAPAWAAGILMHRGEPVPVIDVPWLALGRPAQHLRSTRLVLVRYRLPAAAEPAFAQPRVRLLGLIVERATQTTRIPRDAFRGSGIATPHARWLGPIASDAHGVVQWVAVQHIVDGEVRALLFDYAASLDPAGPLASPAGAPAGGGL</sequence>